<reference evidence="2" key="1">
    <citation type="submission" date="2023-11" db="EMBL/GenBank/DDBJ databases">
        <title>Genome assemblies of two species of porcelain crab, Petrolisthes cinctipes and Petrolisthes manimaculis (Anomura: Porcellanidae).</title>
        <authorList>
            <person name="Angst P."/>
        </authorList>
    </citation>
    <scope>NUCLEOTIDE SEQUENCE</scope>
    <source>
        <strain evidence="2">PB745_02</strain>
        <tissue evidence="2">Gill</tissue>
    </source>
</reference>
<sequence length="248" mass="27988">MGCHQMLPTLCSPVVVFGPLQKGWTRTAKEWELALNDTVLNQGYGKLVAPAAKLECPEHFEGIDQGGYKEMSCQPEPNTRDLFFHKTVKTKAKRWKIKSPKLLPHYNNNSSSSQPHQSQSYTTSSIRARATATCIIKTTATSSIRPRSTTTSSIRARDTTTYITGTFFTKTRPQETRRVVARREERWSLLVEGTQQRITVAQGTARGEINSRIHHIISFQHTKTSAGNKNTKNNEVIPRRTQNSRFAI</sequence>
<dbReference type="AlphaFoldDB" id="A0AAE1NF26"/>
<protein>
    <submittedName>
        <fullName evidence="2">Uncharacterized protein</fullName>
    </submittedName>
</protein>
<evidence type="ECO:0000256" key="1">
    <source>
        <dbReference type="SAM" id="MobiDB-lite"/>
    </source>
</evidence>
<feature type="region of interest" description="Disordered" evidence="1">
    <location>
        <begin position="102"/>
        <end position="124"/>
    </location>
</feature>
<accession>A0AAE1NF26</accession>
<dbReference type="EMBL" id="JAWZYT010006560">
    <property type="protein sequence ID" value="KAK4287965.1"/>
    <property type="molecule type" value="Genomic_DNA"/>
</dbReference>
<evidence type="ECO:0000313" key="2">
    <source>
        <dbReference type="EMBL" id="KAK4287965.1"/>
    </source>
</evidence>
<dbReference type="Proteomes" id="UP001292094">
    <property type="component" value="Unassembled WGS sequence"/>
</dbReference>
<proteinExistence type="predicted"/>
<gene>
    <name evidence="2" type="ORF">Pmani_038980</name>
</gene>
<keyword evidence="3" id="KW-1185">Reference proteome</keyword>
<evidence type="ECO:0000313" key="3">
    <source>
        <dbReference type="Proteomes" id="UP001292094"/>
    </source>
</evidence>
<feature type="compositionally biased region" description="Low complexity" evidence="1">
    <location>
        <begin position="104"/>
        <end position="124"/>
    </location>
</feature>
<comment type="caution">
    <text evidence="2">The sequence shown here is derived from an EMBL/GenBank/DDBJ whole genome shotgun (WGS) entry which is preliminary data.</text>
</comment>
<organism evidence="2 3">
    <name type="scientific">Petrolisthes manimaculis</name>
    <dbReference type="NCBI Taxonomy" id="1843537"/>
    <lineage>
        <taxon>Eukaryota</taxon>
        <taxon>Metazoa</taxon>
        <taxon>Ecdysozoa</taxon>
        <taxon>Arthropoda</taxon>
        <taxon>Crustacea</taxon>
        <taxon>Multicrustacea</taxon>
        <taxon>Malacostraca</taxon>
        <taxon>Eumalacostraca</taxon>
        <taxon>Eucarida</taxon>
        <taxon>Decapoda</taxon>
        <taxon>Pleocyemata</taxon>
        <taxon>Anomura</taxon>
        <taxon>Galatheoidea</taxon>
        <taxon>Porcellanidae</taxon>
        <taxon>Petrolisthes</taxon>
    </lineage>
</organism>
<name>A0AAE1NF26_9EUCA</name>